<organism evidence="2 3">
    <name type="scientific">Paralvinella palmiformis</name>
    <dbReference type="NCBI Taxonomy" id="53620"/>
    <lineage>
        <taxon>Eukaryota</taxon>
        <taxon>Metazoa</taxon>
        <taxon>Spiralia</taxon>
        <taxon>Lophotrochozoa</taxon>
        <taxon>Annelida</taxon>
        <taxon>Polychaeta</taxon>
        <taxon>Sedentaria</taxon>
        <taxon>Canalipalpata</taxon>
        <taxon>Terebellida</taxon>
        <taxon>Terebelliformia</taxon>
        <taxon>Alvinellidae</taxon>
        <taxon>Paralvinella</taxon>
    </lineage>
</organism>
<reference evidence="2" key="1">
    <citation type="journal article" date="2023" name="Mol. Biol. Evol.">
        <title>Third-Generation Sequencing Reveals the Adaptive Role of the Epigenome in Three Deep-Sea Polychaetes.</title>
        <authorList>
            <person name="Perez M."/>
            <person name="Aroh O."/>
            <person name="Sun Y."/>
            <person name="Lan Y."/>
            <person name="Juniper S.K."/>
            <person name="Young C.R."/>
            <person name="Angers B."/>
            <person name="Qian P.Y."/>
        </authorList>
    </citation>
    <scope>NUCLEOTIDE SEQUENCE</scope>
    <source>
        <strain evidence="2">P08H-3</strain>
    </source>
</reference>
<gene>
    <name evidence="2" type="ORF">LSH36_24g07049</name>
</gene>
<evidence type="ECO:0000256" key="1">
    <source>
        <dbReference type="SAM" id="MobiDB-lite"/>
    </source>
</evidence>
<dbReference type="AlphaFoldDB" id="A0AAD9KAZ0"/>
<dbReference type="EMBL" id="JAODUP010000024">
    <property type="protein sequence ID" value="KAK2167777.1"/>
    <property type="molecule type" value="Genomic_DNA"/>
</dbReference>
<keyword evidence="3" id="KW-1185">Reference proteome</keyword>
<evidence type="ECO:0000313" key="2">
    <source>
        <dbReference type="EMBL" id="KAK2167777.1"/>
    </source>
</evidence>
<name>A0AAD9KAZ0_9ANNE</name>
<comment type="caution">
    <text evidence="2">The sequence shown here is derived from an EMBL/GenBank/DDBJ whole genome shotgun (WGS) entry which is preliminary data.</text>
</comment>
<feature type="region of interest" description="Disordered" evidence="1">
    <location>
        <begin position="558"/>
        <end position="577"/>
    </location>
</feature>
<protein>
    <submittedName>
        <fullName evidence="2">Uncharacterized protein</fullName>
    </submittedName>
</protein>
<evidence type="ECO:0000313" key="3">
    <source>
        <dbReference type="Proteomes" id="UP001208570"/>
    </source>
</evidence>
<accession>A0AAD9KAZ0</accession>
<sequence length="806" mass="94021">MDNQKEPNQNEEESGNFLNKVYAKNIKLYDNGTEIPLRKLLEKKIRKLIEKICKEEIEEGDFLRYVKDLNMPSVLVLEEINKDDVVHYGLLTWGHSEYSFRKVQTKLEYQKVKDKIYCTTVDEKYANWQNDVTTIILSLAICIQLDSSRKEQDSFSITFHAIRFQQDSIDTCFLKQIYVENIWQYRNFKWPLNEHFNVLYGGKYVDQNQSMTRPLLELIDVICEDRVNEAQLQDYVQDPNRPAALILEECHGKDALVHFGLFSWLGSHYIFRKDGLKLEFKNIKDGDVYKVTLDEEKNNWQDNTDRMILCLLIAPHLRPKTKRTQFSIQSYTKCLKEKKDGEVKPDDYLKYFEEKLTDKPGPIVVGLHGENLVTPDLLNELETKARDAIVQVLAITDRCCGREKCQEKDENQCQKNQMFLAKCWFNEVSNLVGIMPYVLERDLKKHVNYETDIWKAELLILVEGQEDKCIIETLIKLFVNELESTPEGSSSNVECEYSDVNKRRALCLMLNGMHCVCIKGKGNAKYLKQYCRLPIPHVTVLDKDAVFVDCSADDMKDLPTDDDDELPKKHKGKELTPVTDERSAHAVKLMDRVALSNHWHYKNMFLDLKCFCKNNANGHKCEPISLVLKNCLKDELKLNMASYTEILMWYGNIFFWQYGDGTSSGALGLDKGTVLQKPNDLMPEIMTRMKKHEYIPKQINLFKEFLLKHTFRYYTNFYEDMFKTLDPNMCCERLTYRNDINVEVGHFSIHFVPSPEDPVTEDDIKNVMCNTLDTCQEKMTELYENFKGAISERTEDEAETPQGCQC</sequence>
<proteinExistence type="predicted"/>
<dbReference type="Proteomes" id="UP001208570">
    <property type="component" value="Unassembled WGS sequence"/>
</dbReference>